<accession>A0A1H2FXB6</accession>
<reference evidence="3" key="1">
    <citation type="submission" date="2016-10" db="EMBL/GenBank/DDBJ databases">
        <authorList>
            <person name="Varghese N."/>
            <person name="Submissions S."/>
        </authorList>
    </citation>
    <scope>NUCLEOTIDE SEQUENCE [LARGE SCALE GENOMIC DNA]</scope>
    <source>
        <strain evidence="3">DSM 45079</strain>
    </source>
</reference>
<name>A0A1H2FXB6_9ACTN</name>
<dbReference type="RefSeq" id="WP_046768324.1">
    <property type="nucleotide sequence ID" value="NZ_KQ061225.1"/>
</dbReference>
<dbReference type="EMBL" id="LT629791">
    <property type="protein sequence ID" value="SDU11929.1"/>
    <property type="molecule type" value="Genomic_DNA"/>
</dbReference>
<dbReference type="InterPro" id="IPR002645">
    <property type="entry name" value="STAS_dom"/>
</dbReference>
<evidence type="ECO:0000259" key="1">
    <source>
        <dbReference type="PROSITE" id="PS50801"/>
    </source>
</evidence>
<dbReference type="Pfam" id="PF01740">
    <property type="entry name" value="STAS"/>
    <property type="match status" value="1"/>
</dbReference>
<dbReference type="OrthoDB" id="5185862at2"/>
<dbReference type="SUPFAM" id="SSF52091">
    <property type="entry name" value="SpoIIaa-like"/>
    <property type="match status" value="1"/>
</dbReference>
<dbReference type="InterPro" id="IPR036513">
    <property type="entry name" value="STAS_dom_sf"/>
</dbReference>
<organism evidence="2 3">
    <name type="scientific">Jiangella alkaliphila</name>
    <dbReference type="NCBI Taxonomy" id="419479"/>
    <lineage>
        <taxon>Bacteria</taxon>
        <taxon>Bacillati</taxon>
        <taxon>Actinomycetota</taxon>
        <taxon>Actinomycetes</taxon>
        <taxon>Jiangellales</taxon>
        <taxon>Jiangellaceae</taxon>
        <taxon>Jiangella</taxon>
    </lineage>
</organism>
<proteinExistence type="predicted"/>
<keyword evidence="3" id="KW-1185">Reference proteome</keyword>
<dbReference type="CDD" id="cd07043">
    <property type="entry name" value="STAS_anti-anti-sigma_factors"/>
    <property type="match status" value="1"/>
</dbReference>
<evidence type="ECO:0000313" key="3">
    <source>
        <dbReference type="Proteomes" id="UP000182977"/>
    </source>
</evidence>
<dbReference type="AlphaFoldDB" id="A0A1H2FXB6"/>
<dbReference type="Gene3D" id="3.30.750.24">
    <property type="entry name" value="STAS domain"/>
    <property type="match status" value="1"/>
</dbReference>
<dbReference type="Proteomes" id="UP000182977">
    <property type="component" value="Chromosome I"/>
</dbReference>
<dbReference type="PROSITE" id="PS50801">
    <property type="entry name" value="STAS"/>
    <property type="match status" value="1"/>
</dbReference>
<gene>
    <name evidence="2" type="ORF">SAMN04488563_0169</name>
</gene>
<feature type="domain" description="STAS" evidence="1">
    <location>
        <begin position="5"/>
        <end position="111"/>
    </location>
</feature>
<sequence>MSNDVAVQARDFGGCTILTVPGDLDAALADEVRWAANAADSRHVVVDLGRAGSVDPSAASVLAGLHERIRARGGGVCVVTRDHGVRAQLERLAADLGLRCYTEIGDALEASMSERQAGLARA</sequence>
<evidence type="ECO:0000313" key="2">
    <source>
        <dbReference type="EMBL" id="SDU11929.1"/>
    </source>
</evidence>
<protein>
    <submittedName>
        <fullName evidence="2">Anti-anti-sigma factor</fullName>
    </submittedName>
</protein>